<feature type="region of interest" description="Disordered" evidence="1">
    <location>
        <begin position="190"/>
        <end position="210"/>
    </location>
</feature>
<proteinExistence type="predicted"/>
<reference evidence="2" key="1">
    <citation type="journal article" date="2020" name="New Phytol.">
        <title>Comparative genomics reveals dynamic genome evolution in host specialist ectomycorrhizal fungi.</title>
        <authorList>
            <person name="Lofgren L.A."/>
            <person name="Nguyen N.H."/>
            <person name="Vilgalys R."/>
            <person name="Ruytinx J."/>
            <person name="Liao H.L."/>
            <person name="Branco S."/>
            <person name="Kuo A."/>
            <person name="LaButti K."/>
            <person name="Lipzen A."/>
            <person name="Andreopoulos W."/>
            <person name="Pangilinan J."/>
            <person name="Riley R."/>
            <person name="Hundley H."/>
            <person name="Na H."/>
            <person name="Barry K."/>
            <person name="Grigoriev I.V."/>
            <person name="Stajich J.E."/>
            <person name="Kennedy P.G."/>
        </authorList>
    </citation>
    <scope>NUCLEOTIDE SEQUENCE</scope>
    <source>
        <strain evidence="2">S12</strain>
    </source>
</reference>
<dbReference type="GeneID" id="64605953"/>
<feature type="region of interest" description="Disordered" evidence="1">
    <location>
        <begin position="55"/>
        <end position="84"/>
    </location>
</feature>
<evidence type="ECO:0000313" key="2">
    <source>
        <dbReference type="EMBL" id="KAG1787328.1"/>
    </source>
</evidence>
<dbReference type="RefSeq" id="XP_041154683.1">
    <property type="nucleotide sequence ID" value="XM_041312189.1"/>
</dbReference>
<accession>A0A9P7DBI6</accession>
<evidence type="ECO:0000313" key="3">
    <source>
        <dbReference type="Proteomes" id="UP000719766"/>
    </source>
</evidence>
<keyword evidence="3" id="KW-1185">Reference proteome</keyword>
<protein>
    <submittedName>
        <fullName evidence="2">Uncharacterized protein</fullName>
    </submittedName>
</protein>
<name>A0A9P7DBI6_9AGAM</name>
<dbReference type="OrthoDB" id="2688435at2759"/>
<evidence type="ECO:0000256" key="1">
    <source>
        <dbReference type="SAM" id="MobiDB-lite"/>
    </source>
</evidence>
<dbReference type="EMBL" id="JABBWE010000080">
    <property type="protein sequence ID" value="KAG1787328.1"/>
    <property type="molecule type" value="Genomic_DNA"/>
</dbReference>
<comment type="caution">
    <text evidence="2">The sequence shown here is derived from an EMBL/GenBank/DDBJ whole genome shotgun (WGS) entry which is preliminary data.</text>
</comment>
<dbReference type="AlphaFoldDB" id="A0A9P7DBI6"/>
<organism evidence="2 3">
    <name type="scientific">Suillus plorans</name>
    <dbReference type="NCBI Taxonomy" id="116603"/>
    <lineage>
        <taxon>Eukaryota</taxon>
        <taxon>Fungi</taxon>
        <taxon>Dikarya</taxon>
        <taxon>Basidiomycota</taxon>
        <taxon>Agaricomycotina</taxon>
        <taxon>Agaricomycetes</taxon>
        <taxon>Agaricomycetidae</taxon>
        <taxon>Boletales</taxon>
        <taxon>Suillineae</taxon>
        <taxon>Suillaceae</taxon>
        <taxon>Suillus</taxon>
    </lineage>
</organism>
<feature type="region of interest" description="Disordered" evidence="1">
    <location>
        <begin position="1"/>
        <end position="25"/>
    </location>
</feature>
<sequence length="232" mass="24825">MDVNPEPVAPTSRKPPSTPGRPPRNRTLLASLHAYLSRPTPSRNKHHAGAIAWKNDVPPQYLPHPLGHRDARDESGSGDGTPVLLSQLSSLPLAANAPSASLSFHRSLERRSDVLIPLREEHASEVGHQCKRIWSLLDDSIAKCTDEGNMLAGEETITCPCSTPGGGTDEYRNEGKAEQRTNPSPCLVINPGSVDAHPAPSSGLPPNLNPISSPHNSEVCGIICGLTWSLMN</sequence>
<gene>
    <name evidence="2" type="ORF">HD556DRAFT_980306</name>
</gene>
<dbReference type="Proteomes" id="UP000719766">
    <property type="component" value="Unassembled WGS sequence"/>
</dbReference>